<dbReference type="InterPro" id="IPR026341">
    <property type="entry name" value="T9SS_type_B"/>
</dbReference>
<evidence type="ECO:0000313" key="2">
    <source>
        <dbReference type="Proteomes" id="UP000283523"/>
    </source>
</evidence>
<proteinExistence type="predicted"/>
<dbReference type="CDD" id="cd00146">
    <property type="entry name" value="PKD"/>
    <property type="match status" value="1"/>
</dbReference>
<protein>
    <recommendedName>
        <fullName evidence="3">Gliding motility-associated C-terminal domain-containing protein</fullName>
    </recommendedName>
</protein>
<reference evidence="1 2" key="1">
    <citation type="submission" date="2018-08" db="EMBL/GenBank/DDBJ databases">
        <title>Fibrisoma montanum sp. nov., isolated from Danxia mountain soil.</title>
        <authorList>
            <person name="Huang Y."/>
        </authorList>
    </citation>
    <scope>NUCLEOTIDE SEQUENCE [LARGE SCALE GENOMIC DNA]</scope>
    <source>
        <strain evidence="1 2">HYT19</strain>
    </source>
</reference>
<comment type="caution">
    <text evidence="1">The sequence shown here is derived from an EMBL/GenBank/DDBJ whole genome shotgun (WGS) entry which is preliminary data.</text>
</comment>
<evidence type="ECO:0000313" key="1">
    <source>
        <dbReference type="EMBL" id="RIV27348.1"/>
    </source>
</evidence>
<organism evidence="1 2">
    <name type="scientific">Fibrisoma montanum</name>
    <dbReference type="NCBI Taxonomy" id="2305895"/>
    <lineage>
        <taxon>Bacteria</taxon>
        <taxon>Pseudomonadati</taxon>
        <taxon>Bacteroidota</taxon>
        <taxon>Cytophagia</taxon>
        <taxon>Cytophagales</taxon>
        <taxon>Spirosomataceae</taxon>
        <taxon>Fibrisoma</taxon>
    </lineage>
</organism>
<sequence length="339" mass="37548">MVGFTASTGLYFCRQTVCLTLNIVEKTTYQVCQGESVQLLSRPSADNRYIWSPASGVDNPGVRNPVARPARSQWYTVQTRGYCTLVTKDSFYVEVKPALTLALGNDRAVCPDVREVTFTSTVNPDGSGLDYRWSTGATTPQITVSQPGRYSLEITNGVCSARDTVQLSRLSLPKVRFPADNLYCLNEGPITLAVEPQQADLNFLWLPGEGNQSAQIISVPGTYQVLITNPDGCTITQQFTVNKYRQPRIAVPDAFSPNGDGQNDELKLFHEGVSDVEWLTYNRWGSVIFYTTDLAKRWDGTYKGAPCDSGVYAYLLRYKSAMEPTRPALHKAGQVVLIR</sequence>
<name>A0A418MIR5_9BACT</name>
<dbReference type="AlphaFoldDB" id="A0A418MIR5"/>
<keyword evidence="2" id="KW-1185">Reference proteome</keyword>
<dbReference type="Proteomes" id="UP000283523">
    <property type="component" value="Unassembled WGS sequence"/>
</dbReference>
<evidence type="ECO:0008006" key="3">
    <source>
        <dbReference type="Google" id="ProtNLM"/>
    </source>
</evidence>
<gene>
    <name evidence="1" type="ORF">DYU11_03275</name>
</gene>
<dbReference type="NCBIfam" id="TIGR04131">
    <property type="entry name" value="Bac_Flav_CTERM"/>
    <property type="match status" value="1"/>
</dbReference>
<dbReference type="EMBL" id="QXED01000001">
    <property type="protein sequence ID" value="RIV27348.1"/>
    <property type="molecule type" value="Genomic_DNA"/>
</dbReference>
<accession>A0A418MIR5</accession>
<dbReference type="Pfam" id="PF13585">
    <property type="entry name" value="CHU_C"/>
    <property type="match status" value="1"/>
</dbReference>